<reference evidence="1" key="4">
    <citation type="submission" date="2016-09" db="EMBL/GenBank/DDBJ databases">
        <authorList>
            <person name="Pfeiffer F."/>
        </authorList>
    </citation>
    <scope>NUCLEOTIDE SEQUENCE</scope>
    <source>
        <strain evidence="1">ATCC 43099</strain>
    </source>
</reference>
<protein>
    <submittedName>
        <fullName evidence="1">Uncharacterized protein</fullName>
    </submittedName>
</protein>
<sequence length="90" mass="9646">MHRDGDPFVADTVTVAGRTDETPGGETVAAVVDGTDGEPTAYTLRTRFADEQEWVTTSVTNRLDTDCTSTEVRITESGTLGTWMGSITDC</sequence>
<dbReference type="GeneID" id="8825322"/>
<dbReference type="PaxDb" id="547559-Nmag_2469"/>
<organism evidence="1 3">
    <name type="scientific">Natrialba magadii (strain ATCC 43099 / DSM 3394 / CCM 3739 / CIP 104546 / IAM 13178 / JCM 8861 / NBRC 102185 / NCIMB 2190 / MS3)</name>
    <name type="common">Natronobacterium magadii</name>
    <dbReference type="NCBI Taxonomy" id="547559"/>
    <lineage>
        <taxon>Archaea</taxon>
        <taxon>Methanobacteriati</taxon>
        <taxon>Methanobacteriota</taxon>
        <taxon>Stenosarchaea group</taxon>
        <taxon>Halobacteria</taxon>
        <taxon>Halobacteriales</taxon>
        <taxon>Natrialbaceae</taxon>
        <taxon>Natrialba</taxon>
    </lineage>
</organism>
<evidence type="ECO:0000313" key="2">
    <source>
        <dbReference type="EMBL" id="ELY30461.1"/>
    </source>
</evidence>
<dbReference type="EMBL" id="AOHS01000030">
    <property type="protein sequence ID" value="ELY30461.1"/>
    <property type="molecule type" value="Genomic_DNA"/>
</dbReference>
<dbReference type="PATRIC" id="fig|547559.17.peg.1582"/>
<name>D3SY58_NATMM</name>
<gene>
    <name evidence="1" type="ordered locus">Nmag_2469</name>
    <name evidence="2" type="ORF">C500_08067</name>
</gene>
<keyword evidence="3" id="KW-1185">Reference proteome</keyword>
<evidence type="ECO:0000313" key="4">
    <source>
        <dbReference type="Proteomes" id="UP000011543"/>
    </source>
</evidence>
<reference evidence="3" key="1">
    <citation type="submission" date="2010-02" db="EMBL/GenBank/DDBJ databases">
        <title>Complete sequence of chromosome of Natrialba magadii ATCC 43099.</title>
        <authorList>
            <consortium name="US DOE Joint Genome Institute"/>
            <person name="Lucas S."/>
            <person name="Copeland A."/>
            <person name="Lapidus A."/>
            <person name="Cheng J.-F."/>
            <person name="Bruce D."/>
            <person name="Goodwin L."/>
            <person name="Pitluck S."/>
            <person name="Davenport K."/>
            <person name="Saunders E."/>
            <person name="Detter J.C."/>
            <person name="Han C."/>
            <person name="Tapia R."/>
            <person name="Land M."/>
            <person name="Hauser L."/>
            <person name="Kyrpides N."/>
            <person name="Mikhailova N."/>
            <person name="De Castro R.E."/>
            <person name="Maupin-Furlow J.A."/>
            <person name="Woyke T."/>
        </authorList>
    </citation>
    <scope>NUCLEOTIDE SEQUENCE [LARGE SCALE GENOMIC DNA]</scope>
    <source>
        <strain evidence="3">ATCC 43099 / DSM 3394 / CCM 3739 / CIP 104546 / IAM 13178 / JCM 8861 / NBRC 102185 / NCIMB 2190 / MS3</strain>
    </source>
</reference>
<evidence type="ECO:0000313" key="3">
    <source>
        <dbReference type="Proteomes" id="UP000001879"/>
    </source>
</evidence>
<dbReference type="Proteomes" id="UP000011543">
    <property type="component" value="Unassembled WGS sequence"/>
</dbReference>
<dbReference type="EMBL" id="CP001932">
    <property type="protein sequence ID" value="ADD06029.1"/>
    <property type="molecule type" value="Genomic_DNA"/>
</dbReference>
<reference evidence="1 3" key="2">
    <citation type="journal article" date="2012" name="BMC Genomics">
        <title>A comparative genomics perspective on the genetic content of the alkaliphilic haloarchaeon Natrialba magadii ATCC 43099T.</title>
        <authorList>
            <person name="Siddaramappa S."/>
            <person name="Challacombe J.F."/>
            <person name="Decastro R.E."/>
            <person name="Pfeiffer F."/>
            <person name="Sastre D.E."/>
            <person name="Gimenez M.I."/>
            <person name="Paggi R.A."/>
            <person name="Detter J.C."/>
            <person name="Davenport K.W."/>
            <person name="Goodwin L.A."/>
            <person name="Kyrpides N."/>
            <person name="Tapia R."/>
            <person name="Pitluck S."/>
            <person name="Lucas S."/>
            <person name="Woyke T."/>
            <person name="Maupin-Furlow J.A."/>
        </authorList>
    </citation>
    <scope>NUCLEOTIDE SEQUENCE [LARGE SCALE GENOMIC DNA]</scope>
    <source>
        <strain evidence="1">ATCC 43099</strain>
        <strain evidence="3">ATCC 43099 / DSM 3394 / CCM 3739 / CIP 104546 / IAM 13178 / JCM 8861 / NBRC 102185 / NCIMB 2190 / MS3</strain>
    </source>
</reference>
<proteinExistence type="predicted"/>
<dbReference type="Proteomes" id="UP000001879">
    <property type="component" value="Chromosome"/>
</dbReference>
<dbReference type="KEGG" id="nmg:Nmag_2469"/>
<accession>D3SY58</accession>
<dbReference type="AlphaFoldDB" id="D3SY58"/>
<dbReference type="OrthoDB" id="373006at2157"/>
<dbReference type="HOGENOM" id="CLU_2433949_0_0_2"/>
<reference evidence="2 4" key="3">
    <citation type="journal article" date="2014" name="PLoS Genet.">
        <title>Phylogenetically driven sequencing of extremely halophilic archaea reveals strategies for static and dynamic osmo-response.</title>
        <authorList>
            <person name="Becker E.A."/>
            <person name="Seitzer P.M."/>
            <person name="Tritt A."/>
            <person name="Larsen D."/>
            <person name="Krusor M."/>
            <person name="Yao A.I."/>
            <person name="Wu D."/>
            <person name="Madern D."/>
            <person name="Eisen J.A."/>
            <person name="Darling A.E."/>
            <person name="Facciotti M.T."/>
        </authorList>
    </citation>
    <scope>NUCLEOTIDE SEQUENCE [LARGE SCALE GENOMIC DNA]</scope>
    <source>
        <strain evidence="4">ATCC 43099 / DSM 3394 / CCM 3739 / CIP 104546 / IAM 13178 / JCM 8861 / NBRC 102185 / NCIMB 2190 / MS3</strain>
        <strain evidence="2">MS-3</strain>
    </source>
</reference>
<dbReference type="RefSeq" id="WP_004215376.1">
    <property type="nucleotide sequence ID" value="NC_013922.1"/>
</dbReference>
<evidence type="ECO:0000313" key="1">
    <source>
        <dbReference type="EMBL" id="ADD06029.1"/>
    </source>
</evidence>